<keyword evidence="5" id="KW-1185">Reference proteome</keyword>
<dbReference type="PANTHER" id="PTHR31642:SF16">
    <property type="entry name" value="OS08G0543400 PROTEIN"/>
    <property type="match status" value="1"/>
</dbReference>
<evidence type="ECO:0000313" key="5">
    <source>
        <dbReference type="Proteomes" id="UP001497457"/>
    </source>
</evidence>
<dbReference type="GO" id="GO:0016747">
    <property type="term" value="F:acyltransferase activity, transferring groups other than amino-acyl groups"/>
    <property type="evidence" value="ECO:0007669"/>
    <property type="project" value="UniProtKB-ARBA"/>
</dbReference>
<evidence type="ECO:0000313" key="4">
    <source>
        <dbReference type="EMBL" id="CAL4965043.1"/>
    </source>
</evidence>
<evidence type="ECO:0000256" key="2">
    <source>
        <dbReference type="ARBA" id="ARBA00022679"/>
    </source>
</evidence>
<dbReference type="InterPro" id="IPR023213">
    <property type="entry name" value="CAT-like_dom_sf"/>
</dbReference>
<proteinExistence type="inferred from homology"/>
<gene>
    <name evidence="4" type="ORF">URODEC1_LOCUS47007</name>
</gene>
<organism evidence="4 5">
    <name type="scientific">Urochloa decumbens</name>
    <dbReference type="NCBI Taxonomy" id="240449"/>
    <lineage>
        <taxon>Eukaryota</taxon>
        <taxon>Viridiplantae</taxon>
        <taxon>Streptophyta</taxon>
        <taxon>Embryophyta</taxon>
        <taxon>Tracheophyta</taxon>
        <taxon>Spermatophyta</taxon>
        <taxon>Magnoliopsida</taxon>
        <taxon>Liliopsida</taxon>
        <taxon>Poales</taxon>
        <taxon>Poaceae</taxon>
        <taxon>PACMAD clade</taxon>
        <taxon>Panicoideae</taxon>
        <taxon>Panicodae</taxon>
        <taxon>Paniceae</taxon>
        <taxon>Melinidinae</taxon>
        <taxon>Urochloa</taxon>
    </lineage>
</organism>
<dbReference type="Pfam" id="PF02458">
    <property type="entry name" value="Transferase"/>
    <property type="match status" value="2"/>
</dbReference>
<dbReference type="EMBL" id="OZ075129">
    <property type="protein sequence ID" value="CAL4965043.1"/>
    <property type="molecule type" value="Genomic_DNA"/>
</dbReference>
<protein>
    <submittedName>
        <fullName evidence="4">Uncharacterized protein</fullName>
    </submittedName>
</protein>
<evidence type="ECO:0000256" key="1">
    <source>
        <dbReference type="ARBA" id="ARBA00009861"/>
    </source>
</evidence>
<keyword evidence="2" id="KW-0808">Transferase</keyword>
<comment type="similarity">
    <text evidence="1">Belongs to the plant acyltransferase family.</text>
</comment>
<dbReference type="AlphaFoldDB" id="A0ABC8ZVI2"/>
<accession>A0ABC8ZVI2</accession>
<sequence>MEDLQVRVAESSFVAPSEPTPRKGLWLSSLDLLMAKRGHTPTFYLFHHNDAASDFFDVARLKAAMAKALVPFYPLAGRLGVDNSGRMEIDSVAEAEERQLVPRIEPSSVVLAVQVTFFRCGGVALGTALHHVSIDAMSAFHFFETWSTFSRDGDRAAVELPCHDRTLLRARSPPTVDPDALFMFHPNFALTDPSGPITSKVFPISKDQVASLKRLCGGASTFCAVSALLWRCTLMPHLPERYFGNALVRVGVAIAVRDIIASEALSSVAGHIGGAIRRIDDEMVRSAVDYVEAMEMSGDQWAGTRPETELQVTSWLGMPIYDADFGWGKPRVMSSANNSLGGSVHLMSGPADGVRVLMSMEAANVKELGRLLYEALARC</sequence>
<name>A0ABC8ZVI2_9POAL</name>
<dbReference type="Proteomes" id="UP001497457">
    <property type="component" value="Chromosome 19rd"/>
</dbReference>
<evidence type="ECO:0000256" key="3">
    <source>
        <dbReference type="ARBA" id="ARBA00023315"/>
    </source>
</evidence>
<dbReference type="Gene3D" id="3.30.559.10">
    <property type="entry name" value="Chloramphenicol acetyltransferase-like domain"/>
    <property type="match status" value="3"/>
</dbReference>
<dbReference type="InterPro" id="IPR050317">
    <property type="entry name" value="Plant_Fungal_Acyltransferase"/>
</dbReference>
<reference evidence="4" key="1">
    <citation type="submission" date="2024-10" db="EMBL/GenBank/DDBJ databases">
        <authorList>
            <person name="Ryan C."/>
        </authorList>
    </citation>
    <scope>NUCLEOTIDE SEQUENCE [LARGE SCALE GENOMIC DNA]</scope>
</reference>
<dbReference type="PANTHER" id="PTHR31642">
    <property type="entry name" value="TRICHOTHECENE 3-O-ACETYLTRANSFERASE"/>
    <property type="match status" value="1"/>
</dbReference>
<keyword evidence="3" id="KW-0012">Acyltransferase</keyword>